<organism evidence="18 19">
    <name type="scientific">Taeniopygia guttata</name>
    <name type="common">Zebra finch</name>
    <name type="synonym">Poephila guttata</name>
    <dbReference type="NCBI Taxonomy" id="59729"/>
    <lineage>
        <taxon>Eukaryota</taxon>
        <taxon>Metazoa</taxon>
        <taxon>Chordata</taxon>
        <taxon>Craniata</taxon>
        <taxon>Vertebrata</taxon>
        <taxon>Euteleostomi</taxon>
        <taxon>Archelosauria</taxon>
        <taxon>Archosauria</taxon>
        <taxon>Dinosauria</taxon>
        <taxon>Saurischia</taxon>
        <taxon>Theropoda</taxon>
        <taxon>Coelurosauria</taxon>
        <taxon>Aves</taxon>
        <taxon>Neognathae</taxon>
        <taxon>Neoaves</taxon>
        <taxon>Telluraves</taxon>
        <taxon>Australaves</taxon>
        <taxon>Passeriformes</taxon>
        <taxon>Passeroidea</taxon>
        <taxon>Estrildidae</taxon>
        <taxon>Estrildinae</taxon>
        <taxon>Taeniopygia</taxon>
    </lineage>
</organism>
<keyword evidence="5" id="KW-0963">Cytoplasm</keyword>
<dbReference type="PANTHER" id="PTHR11021">
    <property type="entry name" value="SMALL NUCLEAR RIBONUCLEOPROTEIN F SNRNP-F"/>
    <property type="match status" value="1"/>
</dbReference>
<dbReference type="PANTHER" id="PTHR11021:SF1">
    <property type="entry name" value="U6 SNRNA-ASSOCIATED SM-LIKE PROTEIN LSM6"/>
    <property type="match status" value="1"/>
</dbReference>
<evidence type="ECO:0000256" key="16">
    <source>
        <dbReference type="SAM" id="MobiDB-lite"/>
    </source>
</evidence>
<evidence type="ECO:0000256" key="1">
    <source>
        <dbReference type="ARBA" id="ARBA00004123"/>
    </source>
</evidence>
<dbReference type="GO" id="GO:0005688">
    <property type="term" value="C:U6 snRNP"/>
    <property type="evidence" value="ECO:0007669"/>
    <property type="project" value="TreeGrafter"/>
</dbReference>
<dbReference type="GO" id="GO:0005732">
    <property type="term" value="C:sno(s)RNA-containing ribonucleoprotein complex"/>
    <property type="evidence" value="ECO:0007669"/>
    <property type="project" value="TreeGrafter"/>
</dbReference>
<dbReference type="GO" id="GO:0046540">
    <property type="term" value="C:U4/U6 x U5 tri-snRNP complex"/>
    <property type="evidence" value="ECO:0007669"/>
    <property type="project" value="TreeGrafter"/>
</dbReference>
<evidence type="ECO:0000313" key="19">
    <source>
        <dbReference type="Proteomes" id="UP000007754"/>
    </source>
</evidence>
<comment type="subcellular location">
    <subcellularLocation>
        <location evidence="2">Cytoplasm</location>
    </subcellularLocation>
    <subcellularLocation>
        <location evidence="1">Nucleus</location>
    </subcellularLocation>
</comment>
<dbReference type="GO" id="GO:0000398">
    <property type="term" value="P:mRNA splicing, via spliceosome"/>
    <property type="evidence" value="ECO:0007669"/>
    <property type="project" value="InterPro"/>
</dbReference>
<dbReference type="CDD" id="cd01726">
    <property type="entry name" value="LSm6"/>
    <property type="match status" value="1"/>
</dbReference>
<dbReference type="GO" id="GO:0003723">
    <property type="term" value="F:RNA binding"/>
    <property type="evidence" value="ECO:0007669"/>
    <property type="project" value="UniProtKB-KW"/>
</dbReference>
<reference evidence="18 19" key="1">
    <citation type="journal article" date="2010" name="Nature">
        <title>The genome of a songbird.</title>
        <authorList>
            <person name="Warren W.C."/>
            <person name="Clayton D.F."/>
            <person name="Ellegren H."/>
            <person name="Arnold A.P."/>
            <person name="Hillier L.W."/>
            <person name="Kunstner A."/>
            <person name="Searle S."/>
            <person name="White S."/>
            <person name="Vilella A.J."/>
            <person name="Fairley S."/>
            <person name="Heger A."/>
            <person name="Kong L."/>
            <person name="Ponting C.P."/>
            <person name="Jarvis E.D."/>
            <person name="Mello C.V."/>
            <person name="Minx P."/>
            <person name="Lovell P."/>
            <person name="Velho T.A."/>
            <person name="Ferris M."/>
            <person name="Balakrishnan C.N."/>
            <person name="Sinha S."/>
            <person name="Blatti C."/>
            <person name="London S.E."/>
            <person name="Li Y."/>
            <person name="Lin Y.C."/>
            <person name="George J."/>
            <person name="Sweedler J."/>
            <person name="Southey B."/>
            <person name="Gunaratne P."/>
            <person name="Watson M."/>
            <person name="Nam K."/>
            <person name="Backstrom N."/>
            <person name="Smeds L."/>
            <person name="Nabholz B."/>
            <person name="Itoh Y."/>
            <person name="Whitney O."/>
            <person name="Pfenning A.R."/>
            <person name="Howard J."/>
            <person name="Volker M."/>
            <person name="Skinner B.M."/>
            <person name="Griffin D.K."/>
            <person name="Ye L."/>
            <person name="McLaren W.M."/>
            <person name="Flicek P."/>
            <person name="Quesada V."/>
            <person name="Velasco G."/>
            <person name="Lopez-Otin C."/>
            <person name="Puente X.S."/>
            <person name="Olender T."/>
            <person name="Lancet D."/>
            <person name="Smit A.F."/>
            <person name="Hubley R."/>
            <person name="Konkel M.K."/>
            <person name="Walker J.A."/>
            <person name="Batzer M.A."/>
            <person name="Gu W."/>
            <person name="Pollock D.D."/>
            <person name="Chen L."/>
            <person name="Cheng Z."/>
            <person name="Eichler E.E."/>
            <person name="Stapley J."/>
            <person name="Slate J."/>
            <person name="Ekblom R."/>
            <person name="Birkhead T."/>
            <person name="Burke T."/>
            <person name="Burt D."/>
            <person name="Scharff C."/>
            <person name="Adam I."/>
            <person name="Richard H."/>
            <person name="Sultan M."/>
            <person name="Soldatov A."/>
            <person name="Lehrach H."/>
            <person name="Edwards S.V."/>
            <person name="Yang S.P."/>
            <person name="Li X."/>
            <person name="Graves T."/>
            <person name="Fulton L."/>
            <person name="Nelson J."/>
            <person name="Chinwalla A."/>
            <person name="Hou S."/>
            <person name="Mardis E.R."/>
            <person name="Wilson R.K."/>
        </authorList>
    </citation>
    <scope>NUCLEOTIDE SEQUENCE [LARGE SCALE GENOMIC DNA]</scope>
</reference>
<dbReference type="SUPFAM" id="SSF50182">
    <property type="entry name" value="Sm-like ribonucleoproteins"/>
    <property type="match status" value="1"/>
</dbReference>
<evidence type="ECO:0000256" key="13">
    <source>
        <dbReference type="ARBA" id="ARBA00023274"/>
    </source>
</evidence>
<dbReference type="InterPro" id="IPR010920">
    <property type="entry name" value="LSM_dom_sf"/>
</dbReference>
<evidence type="ECO:0000256" key="15">
    <source>
        <dbReference type="ARBA" id="ARBA00065816"/>
    </source>
</evidence>
<dbReference type="GO" id="GO:0005730">
    <property type="term" value="C:nucleolus"/>
    <property type="evidence" value="ECO:0007669"/>
    <property type="project" value="TreeGrafter"/>
</dbReference>
<keyword evidence="7" id="KW-0507">mRNA processing</keyword>
<evidence type="ECO:0000256" key="2">
    <source>
        <dbReference type="ARBA" id="ARBA00004496"/>
    </source>
</evidence>
<comment type="similarity">
    <text evidence="3">Belongs to the snRNP Sm proteins family. SmF/LSm6 subfamily.</text>
</comment>
<feature type="compositionally biased region" description="Low complexity" evidence="16">
    <location>
        <begin position="76"/>
        <end position="90"/>
    </location>
</feature>
<keyword evidence="19" id="KW-1185">Reference proteome</keyword>
<dbReference type="GO" id="GO:0000932">
    <property type="term" value="C:P-body"/>
    <property type="evidence" value="ECO:0007669"/>
    <property type="project" value="TreeGrafter"/>
</dbReference>
<evidence type="ECO:0000256" key="5">
    <source>
        <dbReference type="ARBA" id="ARBA00022490"/>
    </source>
</evidence>
<keyword evidence="6" id="KW-0698">rRNA processing</keyword>
<keyword evidence="11" id="KW-0508">mRNA splicing</keyword>
<feature type="region of interest" description="Disordered" evidence="16">
    <location>
        <begin position="12"/>
        <end position="90"/>
    </location>
</feature>
<dbReference type="Ensembl" id="ENSTGUT00000019573.1">
    <property type="protein sequence ID" value="ENSTGUP00000030461.1"/>
    <property type="gene ID" value="ENSTGUG00000021492.1"/>
</dbReference>
<evidence type="ECO:0000256" key="8">
    <source>
        <dbReference type="ARBA" id="ARBA00022694"/>
    </source>
</evidence>
<gene>
    <name evidence="18" type="primary">LSM6</name>
</gene>
<dbReference type="InterPro" id="IPR016487">
    <property type="entry name" value="Lsm6/sSmF"/>
</dbReference>
<keyword evidence="8" id="KW-0819">tRNA processing</keyword>
<evidence type="ECO:0000256" key="14">
    <source>
        <dbReference type="ARBA" id="ARBA00054795"/>
    </source>
</evidence>
<keyword evidence="13" id="KW-0687">Ribonucleoprotein</keyword>
<dbReference type="Proteomes" id="UP000007754">
    <property type="component" value="Chromosome 4"/>
</dbReference>
<dbReference type="GO" id="GO:0008033">
    <property type="term" value="P:tRNA processing"/>
    <property type="evidence" value="ECO:0007669"/>
    <property type="project" value="UniProtKB-KW"/>
</dbReference>
<evidence type="ECO:0000256" key="7">
    <source>
        <dbReference type="ARBA" id="ARBA00022664"/>
    </source>
</evidence>
<accession>A0A674H791</accession>
<reference evidence="18" key="2">
    <citation type="submission" date="2025-08" db="UniProtKB">
        <authorList>
            <consortium name="Ensembl"/>
        </authorList>
    </citation>
    <scope>IDENTIFICATION</scope>
</reference>
<comment type="subunit">
    <text evidence="15">Component of the precatalytic spliceosome (spliceosome B complex). Component of the U4/U6-U5 tri-snRNP complex, a building block of the precatalytic spliceosome (spliceosome B complex). The U4/U6-U5 tri-snRNP complex is composed of the U4, U6 and U5 snRNAs and at least PRPF3, PRPF4, PRPF6, PRPF8, PRPF31, SNRNP200, TXNL4A, SNRNP40, SNRPB, SNRPD1, SNRPD2, SNRPD3, SNRPE, SNRPF, SNRPG, DDX23, CD2BP2, PPIH, SNU13, EFTUD2, SART1 and USP39, plus LSM2, LSM3, LSM4, LSM5, LSM6, LSM7 and LSM8. LSM2, LSM3, LSM4, LSM5, LSM6, LSM7 and LSM8 form a heptameric, ring-shaped subcomplex (the LSM2-8 complex) that is part of the U4/U6-U5 tri-snRNP complex and the precatalytic spliceosome. Component of the heptameric LSM1-LSM7 complex, which consists of LSM1, LSM2, LSM3, LSM4, LSM5, LSM6 and LSM7.</text>
</comment>
<evidence type="ECO:0000256" key="6">
    <source>
        <dbReference type="ARBA" id="ARBA00022552"/>
    </source>
</evidence>
<keyword evidence="10" id="KW-0694">RNA-binding</keyword>
<evidence type="ECO:0000256" key="9">
    <source>
        <dbReference type="ARBA" id="ARBA00022728"/>
    </source>
</evidence>
<dbReference type="GeneTree" id="ENSGT00940000154978"/>
<proteinExistence type="inferred from homology"/>
<feature type="domain" description="Sm" evidence="17">
    <location>
        <begin position="157"/>
        <end position="229"/>
    </location>
</feature>
<comment type="function">
    <text evidence="14">Plays a role in pre-mRNA splicing as component of the U4/U6-U5 tri-snRNP complex that is involved in spliceosome assembly, and as component of the precatalytic spliceosome (spliceosome B complex). The heptameric LSM2-8 complex binds specifically to the 3'-terminal U-tract of U6 snRNA. Component of LSm protein complexes, which are involved in RNA processing and may function in a chaperone-like manner, facilitating the efficient association of RNA processing factors with their substrates. Component of the cytoplasmic LSM1-LSM7 complex, which is thought to be involved in mRNA degradation by activating the decapping step in the 5'-to-3' mRNA decay pathway.</text>
</comment>
<evidence type="ECO:0000256" key="3">
    <source>
        <dbReference type="ARBA" id="ARBA00007927"/>
    </source>
</evidence>
<name>A0A674H791_TAEGU</name>
<dbReference type="Gene3D" id="2.30.30.100">
    <property type="match status" value="1"/>
</dbReference>
<protein>
    <recommendedName>
        <fullName evidence="4">U6 snRNA-associated Sm-like protein LSm6</fullName>
    </recommendedName>
</protein>
<dbReference type="InParanoid" id="A0A674H791"/>
<dbReference type="PROSITE" id="PS52002">
    <property type="entry name" value="SM"/>
    <property type="match status" value="1"/>
</dbReference>
<evidence type="ECO:0000259" key="17">
    <source>
        <dbReference type="PROSITE" id="PS52002"/>
    </source>
</evidence>
<evidence type="ECO:0000256" key="10">
    <source>
        <dbReference type="ARBA" id="ARBA00022884"/>
    </source>
</evidence>
<evidence type="ECO:0000313" key="18">
    <source>
        <dbReference type="Ensembl" id="ENSTGUP00000030461.1"/>
    </source>
</evidence>
<dbReference type="GO" id="GO:0120115">
    <property type="term" value="C:Lsm2-8 complex"/>
    <property type="evidence" value="ECO:0007669"/>
    <property type="project" value="UniProtKB-ARBA"/>
</dbReference>
<dbReference type="GO" id="GO:0030490">
    <property type="term" value="P:maturation of SSU-rRNA"/>
    <property type="evidence" value="ECO:0007669"/>
    <property type="project" value="TreeGrafter"/>
</dbReference>
<dbReference type="Pfam" id="PF01423">
    <property type="entry name" value="LSM"/>
    <property type="match status" value="1"/>
</dbReference>
<dbReference type="AlphaFoldDB" id="A0A674H791"/>
<dbReference type="FunFam" id="2.30.30.100:FF:000010">
    <property type="entry name" value="U6 snRNA-associated Sm-like protein LSm6"/>
    <property type="match status" value="1"/>
</dbReference>
<dbReference type="SMART" id="SM00651">
    <property type="entry name" value="Sm"/>
    <property type="match status" value="1"/>
</dbReference>
<evidence type="ECO:0000256" key="12">
    <source>
        <dbReference type="ARBA" id="ARBA00023242"/>
    </source>
</evidence>
<dbReference type="GO" id="GO:0005681">
    <property type="term" value="C:spliceosomal complex"/>
    <property type="evidence" value="ECO:0007669"/>
    <property type="project" value="UniProtKB-KW"/>
</dbReference>
<sequence length="236" mass="25143">IVHTARFLSDGALFRAESQSSHKKPRPAVKGPGSPPATPRGRARPLRGAPSPGPPAFDLRGLSRPAAVARRGGVGREAPGEAAAVSAGSAGAVRVSPAGLSRSSLCPRAGLPWNARVPRGGSGCRRVCGPGTGRSPGRQHRWWRLPEKITMSLRKQTPSDFLKQIIGRPVVVKLNSGVDYRGVLACLDGYMNIALEQTEEYVNGQLKNKYGDAFIRGNNGNSYSCYCTLENCVLIF</sequence>
<evidence type="ECO:0000256" key="11">
    <source>
        <dbReference type="ARBA" id="ARBA00023187"/>
    </source>
</evidence>
<keyword evidence="9" id="KW-0747">Spliceosome</keyword>
<dbReference type="InterPro" id="IPR001163">
    <property type="entry name" value="Sm_dom_euk/arc"/>
</dbReference>
<keyword evidence="12" id="KW-0539">Nucleus</keyword>
<reference evidence="18" key="3">
    <citation type="submission" date="2025-09" db="UniProtKB">
        <authorList>
            <consortium name="Ensembl"/>
        </authorList>
    </citation>
    <scope>IDENTIFICATION</scope>
</reference>
<dbReference type="InterPro" id="IPR047575">
    <property type="entry name" value="Sm"/>
</dbReference>
<evidence type="ECO:0000256" key="4">
    <source>
        <dbReference type="ARBA" id="ARBA00014768"/>
    </source>
</evidence>